<protein>
    <submittedName>
        <fullName evidence="1">Uncharacterized protein</fullName>
    </submittedName>
</protein>
<accession>A0A564ZDV4</accession>
<dbReference type="Proteomes" id="UP000321570">
    <property type="component" value="Unassembled WGS sequence"/>
</dbReference>
<dbReference type="AlphaFoldDB" id="A0A564ZDV4"/>
<keyword evidence="2" id="KW-1185">Reference proteome</keyword>
<sequence length="90" mass="10466">MNARRRQLINPTQQILEEKREIKRKCELLLKIYDEGRIEKMKDAISKYKVAARAALVEWIEYADEPKPDPALLIQNAGFDPEILDLLTAD</sequence>
<reference evidence="1 2" key="1">
    <citation type="submission" date="2019-07" db="EMBL/GenBank/DDBJ databases">
        <authorList>
            <person name="Jastrzebski P J."/>
            <person name="Paukszto L."/>
            <person name="Jastrzebski P J."/>
        </authorList>
    </citation>
    <scope>NUCLEOTIDE SEQUENCE [LARGE SCALE GENOMIC DNA]</scope>
    <source>
        <strain evidence="1 2">WMS-il1</strain>
    </source>
</reference>
<name>A0A564ZDV4_HYMDI</name>
<organism evidence="1 2">
    <name type="scientific">Hymenolepis diminuta</name>
    <name type="common">Rat tapeworm</name>
    <dbReference type="NCBI Taxonomy" id="6216"/>
    <lineage>
        <taxon>Eukaryota</taxon>
        <taxon>Metazoa</taxon>
        <taxon>Spiralia</taxon>
        <taxon>Lophotrochozoa</taxon>
        <taxon>Platyhelminthes</taxon>
        <taxon>Cestoda</taxon>
        <taxon>Eucestoda</taxon>
        <taxon>Cyclophyllidea</taxon>
        <taxon>Hymenolepididae</taxon>
        <taxon>Hymenolepis</taxon>
    </lineage>
</organism>
<evidence type="ECO:0000313" key="1">
    <source>
        <dbReference type="EMBL" id="VUZ57018.1"/>
    </source>
</evidence>
<gene>
    <name evidence="1" type="ORF">WMSIL1_LOCUS14263</name>
</gene>
<evidence type="ECO:0000313" key="2">
    <source>
        <dbReference type="Proteomes" id="UP000321570"/>
    </source>
</evidence>
<dbReference type="EMBL" id="CABIJS010000708">
    <property type="protein sequence ID" value="VUZ57018.1"/>
    <property type="molecule type" value="Genomic_DNA"/>
</dbReference>
<proteinExistence type="predicted"/>